<evidence type="ECO:0000256" key="1">
    <source>
        <dbReference type="ARBA" id="ARBA00004141"/>
    </source>
</evidence>
<name>A0AAW0TMC1_SCYPA</name>
<dbReference type="AlphaFoldDB" id="A0AAW0TMC1"/>
<feature type="transmembrane region" description="Helical" evidence="6">
    <location>
        <begin position="322"/>
        <end position="345"/>
    </location>
</feature>
<evidence type="ECO:0000256" key="2">
    <source>
        <dbReference type="ARBA" id="ARBA00007200"/>
    </source>
</evidence>
<proteinExistence type="inferred from homology"/>
<dbReference type="InterPro" id="IPR046791">
    <property type="entry name" value="Polycystin_dom"/>
</dbReference>
<evidence type="ECO:0000256" key="5">
    <source>
        <dbReference type="ARBA" id="ARBA00023136"/>
    </source>
</evidence>
<keyword evidence="9" id="KW-1185">Reference proteome</keyword>
<comment type="subcellular location">
    <subcellularLocation>
        <location evidence="1">Membrane</location>
        <topology evidence="1">Multi-pass membrane protein</topology>
    </subcellularLocation>
</comment>
<evidence type="ECO:0000256" key="3">
    <source>
        <dbReference type="ARBA" id="ARBA00022692"/>
    </source>
</evidence>
<evidence type="ECO:0000313" key="8">
    <source>
        <dbReference type="EMBL" id="KAK8388662.1"/>
    </source>
</evidence>
<organism evidence="8 9">
    <name type="scientific">Scylla paramamosain</name>
    <name type="common">Mud crab</name>
    <dbReference type="NCBI Taxonomy" id="85552"/>
    <lineage>
        <taxon>Eukaryota</taxon>
        <taxon>Metazoa</taxon>
        <taxon>Ecdysozoa</taxon>
        <taxon>Arthropoda</taxon>
        <taxon>Crustacea</taxon>
        <taxon>Multicrustacea</taxon>
        <taxon>Malacostraca</taxon>
        <taxon>Eumalacostraca</taxon>
        <taxon>Eucarida</taxon>
        <taxon>Decapoda</taxon>
        <taxon>Pleocyemata</taxon>
        <taxon>Brachyura</taxon>
        <taxon>Eubrachyura</taxon>
        <taxon>Portunoidea</taxon>
        <taxon>Portunidae</taxon>
        <taxon>Portuninae</taxon>
        <taxon>Scylla</taxon>
    </lineage>
</organism>
<dbReference type="GO" id="GO:0016020">
    <property type="term" value="C:membrane"/>
    <property type="evidence" value="ECO:0007669"/>
    <property type="project" value="UniProtKB-SubCell"/>
</dbReference>
<evidence type="ECO:0000313" key="9">
    <source>
        <dbReference type="Proteomes" id="UP001487740"/>
    </source>
</evidence>
<feature type="transmembrane region" description="Helical" evidence="6">
    <location>
        <begin position="357"/>
        <end position="379"/>
    </location>
</feature>
<comment type="caution">
    <text evidence="8">The sequence shown here is derived from an EMBL/GenBank/DDBJ whole genome shotgun (WGS) entry which is preliminary data.</text>
</comment>
<gene>
    <name evidence="8" type="ORF">O3P69_020563</name>
</gene>
<evidence type="ECO:0000256" key="4">
    <source>
        <dbReference type="ARBA" id="ARBA00022989"/>
    </source>
</evidence>
<feature type="transmembrane region" description="Helical" evidence="6">
    <location>
        <begin position="425"/>
        <end position="447"/>
    </location>
</feature>
<keyword evidence="5 6" id="KW-0472">Membrane</keyword>
<sequence length="556" mass="63004">MKGKKSAVGWVVWLVGWSPPLFGVVAVLVLITLGTCPICRAVRHDTQLFLFNEVLTDKTVDIWKTIKELVLYLSRGVYNIQQVGATRLWTSRNEYFKTCVCWPSTNPLPPPYSDCLSMATLDFPAHPCSPYHPATNGWVKRPMEGLHHFSGKQKDYRYSGFYTDLNLDQDASLVTLNQYQEHDWLDWNTDAIVVEAVLYDSAASCIIYVQVGFERDPFRMWRSTVWAWAVCEMCWKEKEWIHSLLKVAMVLHIVPLLLDVPWSRLKNFSFRSRAAFWPSKTLLLNLVVVVLYWAVVGIEHTVHHRMALVWQVPRVGKSVFPSAIATGITYLVDNFTFLLVILAMLQAAQVCARTLSELGPAVVRLVCLLAIFAVIAVPFSVTMHQLGVSVPHFSTVEDSMLAVTVAFLGEIEVTDLLAATQVTGLVMYVLLFTVFKLLLFPFVALVLTDSPDQDFAPEPRARNKRSPPERRDFGDSLAALLSARQPSFVATREMRLYVKGACTLQYLSIQHKGPIYSIPVKDHKKLWEADKSHKAYSHYKNYNCMSICDTSPGLHR</sequence>
<evidence type="ECO:0000259" key="7">
    <source>
        <dbReference type="Pfam" id="PF20519"/>
    </source>
</evidence>
<comment type="similarity">
    <text evidence="2">Belongs to the polycystin family.</text>
</comment>
<protein>
    <recommendedName>
        <fullName evidence="7">Polycystin domain-containing protein</fullName>
    </recommendedName>
</protein>
<feature type="domain" description="Polycystin" evidence="7">
    <location>
        <begin position="146"/>
        <end position="219"/>
    </location>
</feature>
<keyword evidence="3 6" id="KW-0812">Transmembrane</keyword>
<dbReference type="EMBL" id="JARAKH010000028">
    <property type="protein sequence ID" value="KAK8388662.1"/>
    <property type="molecule type" value="Genomic_DNA"/>
</dbReference>
<accession>A0AAW0TMC1</accession>
<feature type="transmembrane region" description="Helical" evidence="6">
    <location>
        <begin position="282"/>
        <end position="302"/>
    </location>
</feature>
<evidence type="ECO:0000256" key="6">
    <source>
        <dbReference type="SAM" id="Phobius"/>
    </source>
</evidence>
<reference evidence="8 9" key="1">
    <citation type="submission" date="2023-03" db="EMBL/GenBank/DDBJ databases">
        <title>High-quality genome of Scylla paramamosain provides insights in environmental adaptation.</title>
        <authorList>
            <person name="Zhang L."/>
        </authorList>
    </citation>
    <scope>NUCLEOTIDE SEQUENCE [LARGE SCALE GENOMIC DNA]</scope>
    <source>
        <strain evidence="8">LZ_2023a</strain>
        <tissue evidence="8">Muscle</tissue>
    </source>
</reference>
<dbReference type="Proteomes" id="UP001487740">
    <property type="component" value="Unassembled WGS sequence"/>
</dbReference>
<feature type="transmembrane region" description="Helical" evidence="6">
    <location>
        <begin position="7"/>
        <end position="33"/>
    </location>
</feature>
<dbReference type="Pfam" id="PF20519">
    <property type="entry name" value="Polycystin_dom"/>
    <property type="match status" value="1"/>
</dbReference>
<keyword evidence="4 6" id="KW-1133">Transmembrane helix</keyword>